<protein>
    <submittedName>
        <fullName evidence="1">Uncharacterized protein</fullName>
    </submittedName>
</protein>
<accession>A0A7S9SBN2</accession>
<proteinExistence type="predicted"/>
<name>A0A7S9SBN2_9BACT</name>
<dbReference type="AlphaFoldDB" id="A0A7S9SBN2"/>
<organism evidence="1 2">
    <name type="scientific">Campylobacter concisus</name>
    <dbReference type="NCBI Taxonomy" id="199"/>
    <lineage>
        <taxon>Bacteria</taxon>
        <taxon>Pseudomonadati</taxon>
        <taxon>Campylobacterota</taxon>
        <taxon>Epsilonproteobacteria</taxon>
        <taxon>Campylobacterales</taxon>
        <taxon>Campylobacteraceae</taxon>
        <taxon>Campylobacter</taxon>
    </lineage>
</organism>
<gene>
    <name evidence="1" type="ORF">G5B96_08005</name>
</gene>
<dbReference type="EMBL" id="CP049232">
    <property type="protein sequence ID" value="QPI07262.1"/>
    <property type="molecule type" value="Genomic_DNA"/>
</dbReference>
<dbReference type="RefSeq" id="WP_196088601.1">
    <property type="nucleotide sequence ID" value="NZ_CP049232.1"/>
</dbReference>
<reference evidence="1 2" key="1">
    <citation type="journal article" date="2020" name="Microb. Genom.">
        <title>Analysis of complete Campylobacter concisus genomes identifies genomospecies features, secretion systems and novel plasmids and their association with severe ulcerative colitis.</title>
        <authorList>
            <person name="Liu F."/>
            <person name="Chen S."/>
            <person name="Luu L.D.W."/>
            <person name="Lee S.A."/>
            <person name="Tay A.C.Y."/>
            <person name="Wu R."/>
            <person name="Riordan S.M."/>
            <person name="Lan R."/>
            <person name="Liu L."/>
            <person name="Zhang L."/>
        </authorList>
    </citation>
    <scope>NUCLEOTIDE SEQUENCE [LARGE SCALE GENOMIC DNA]</scope>
    <source>
        <strain evidence="1 2">H9O-S2</strain>
    </source>
</reference>
<dbReference type="Proteomes" id="UP000594535">
    <property type="component" value="Chromosome"/>
</dbReference>
<sequence>MEKSSSLINKALKLSDINFNSFSHSKNWIGFFEIEDENWASGVDTALKLFDKYFNKFKNEAFVISALNYDDTNLSDEALAIKHLHDKFKKLGILQEPNEHFDLGLNGEILLPAICLRIDALKFDEIKDLAKLLMLYTYSLNEWCFFIFPNLNLALYPHDEKGFGCIGLNDDTKSGLNFLEFCKREKNAKVVIKEQINFKITQN</sequence>
<evidence type="ECO:0000313" key="1">
    <source>
        <dbReference type="EMBL" id="QPI07262.1"/>
    </source>
</evidence>
<evidence type="ECO:0000313" key="2">
    <source>
        <dbReference type="Proteomes" id="UP000594535"/>
    </source>
</evidence>